<dbReference type="InterPro" id="IPR002577">
    <property type="entry name" value="HTH_HxlR"/>
</dbReference>
<dbReference type="SUPFAM" id="SSF46785">
    <property type="entry name" value="Winged helix' DNA-binding domain"/>
    <property type="match status" value="1"/>
</dbReference>
<dbReference type="OrthoDB" id="9782219at2"/>
<dbReference type="InterPro" id="IPR036390">
    <property type="entry name" value="WH_DNA-bd_sf"/>
</dbReference>
<evidence type="ECO:0000256" key="2">
    <source>
        <dbReference type="ARBA" id="ARBA00023125"/>
    </source>
</evidence>
<dbReference type="Pfam" id="PF01638">
    <property type="entry name" value="HxlR"/>
    <property type="match status" value="1"/>
</dbReference>
<name>A0A221JXN5_9RHOB</name>
<evidence type="ECO:0000259" key="4">
    <source>
        <dbReference type="PROSITE" id="PS51118"/>
    </source>
</evidence>
<dbReference type="InterPro" id="IPR036388">
    <property type="entry name" value="WH-like_DNA-bd_sf"/>
</dbReference>
<keyword evidence="6" id="KW-1185">Reference proteome</keyword>
<evidence type="ECO:0000256" key="3">
    <source>
        <dbReference type="ARBA" id="ARBA00023163"/>
    </source>
</evidence>
<evidence type="ECO:0000256" key="1">
    <source>
        <dbReference type="ARBA" id="ARBA00023015"/>
    </source>
</evidence>
<dbReference type="PANTHER" id="PTHR33204">
    <property type="entry name" value="TRANSCRIPTIONAL REGULATOR, MARR FAMILY"/>
    <property type="match status" value="1"/>
</dbReference>
<dbReference type="EMBL" id="CP022415">
    <property type="protein sequence ID" value="ASM71390.1"/>
    <property type="molecule type" value="Genomic_DNA"/>
</dbReference>
<feature type="domain" description="HTH hxlR-type" evidence="4">
    <location>
        <begin position="11"/>
        <end position="108"/>
    </location>
</feature>
<keyword evidence="2" id="KW-0238">DNA-binding</keyword>
<sequence>MKWNDLGTDPCPVARGLSVIGDRWTMLVVRECFFGIRRFDKMQERLGITRHILADRLRTLEAAGVLRREAYQERPLRYEYRLTDRGKALYPVFVSLIDWANDAVPVKGGSSVTLVSRDTGAPIKPAMIDTNTGAPITPRSVIAQRREST</sequence>
<dbReference type="STRING" id="1402135.SAMN05444149_102552"/>
<dbReference type="AlphaFoldDB" id="A0A221JXN5"/>
<organism evidence="5 6">
    <name type="scientific">Pseudosulfitobacter pseudonitzschiae</name>
    <dbReference type="NCBI Taxonomy" id="1402135"/>
    <lineage>
        <taxon>Bacteria</taxon>
        <taxon>Pseudomonadati</taxon>
        <taxon>Pseudomonadota</taxon>
        <taxon>Alphaproteobacteria</taxon>
        <taxon>Rhodobacterales</taxon>
        <taxon>Roseobacteraceae</taxon>
        <taxon>Pseudosulfitobacter</taxon>
    </lineage>
</organism>
<protein>
    <submittedName>
        <fullName evidence="5">Putative HTH-type transcriptional regulator</fullName>
    </submittedName>
</protein>
<dbReference type="Gene3D" id="1.10.10.10">
    <property type="entry name" value="Winged helix-like DNA-binding domain superfamily/Winged helix DNA-binding domain"/>
    <property type="match status" value="1"/>
</dbReference>
<accession>A0A221JXN5</accession>
<keyword evidence="3" id="KW-0804">Transcription</keyword>
<dbReference type="RefSeq" id="WP_089419463.1">
    <property type="nucleotide sequence ID" value="NZ_CP022415.1"/>
</dbReference>
<dbReference type="PANTHER" id="PTHR33204:SF36">
    <property type="entry name" value="TRANSCRIPTIONAL REGULATORY PROTEIN"/>
    <property type="match status" value="1"/>
</dbReference>
<evidence type="ECO:0000313" key="5">
    <source>
        <dbReference type="EMBL" id="ASM71390.1"/>
    </source>
</evidence>
<dbReference type="PROSITE" id="PS51118">
    <property type="entry name" value="HTH_HXLR"/>
    <property type="match status" value="1"/>
</dbReference>
<dbReference type="GO" id="GO:0003677">
    <property type="term" value="F:DNA binding"/>
    <property type="evidence" value="ECO:0007669"/>
    <property type="project" value="UniProtKB-KW"/>
</dbReference>
<dbReference type="Proteomes" id="UP000199754">
    <property type="component" value="Chromosome"/>
</dbReference>
<gene>
    <name evidence="5" type="ORF">SULPSESMR1_00556</name>
</gene>
<dbReference type="KEGG" id="spse:SULPSESMR1_00556"/>
<keyword evidence="1" id="KW-0805">Transcription regulation</keyword>
<reference evidence="5 6" key="1">
    <citation type="submission" date="2017-07" db="EMBL/GenBank/DDBJ databases">
        <title>Genome Sequence of Sulfitobacter pseudonitzschiae Strain SMR1 Isolated from a culture of the Diatom Skeletonema marinoi.</title>
        <authorList>
            <person name="Topel M."/>
            <person name="Pinder M.I.M."/>
            <person name="Johansson O.N."/>
            <person name="Kourtchenko O."/>
            <person name="Godhe A."/>
            <person name="Clarke A.K."/>
        </authorList>
    </citation>
    <scope>NUCLEOTIDE SEQUENCE [LARGE SCALE GENOMIC DNA]</scope>
    <source>
        <strain evidence="5 6">SMR1</strain>
    </source>
</reference>
<evidence type="ECO:0000313" key="6">
    <source>
        <dbReference type="Proteomes" id="UP000199754"/>
    </source>
</evidence>
<proteinExistence type="predicted"/>